<dbReference type="GO" id="GO:0090729">
    <property type="term" value="F:toxin activity"/>
    <property type="evidence" value="ECO:0007669"/>
    <property type="project" value="UniProtKB-KW"/>
</dbReference>
<evidence type="ECO:0008006" key="10">
    <source>
        <dbReference type="Google" id="ProtNLM"/>
    </source>
</evidence>
<dbReference type="GO" id="GO:0005576">
    <property type="term" value="C:extracellular region"/>
    <property type="evidence" value="ECO:0007669"/>
    <property type="project" value="UniProtKB-SubCell"/>
</dbReference>
<evidence type="ECO:0000313" key="9">
    <source>
        <dbReference type="Proteomes" id="UP000605848"/>
    </source>
</evidence>
<dbReference type="PRINTS" id="PR00313">
    <property type="entry name" value="CABNDNGRPT"/>
</dbReference>
<sequence length="590" mass="61670">MSQKWLNCGAEKMAIDILVGGFGDDIHVVDDVGDMIREQGGTDTVQTVLNSYTLANPVPSTDFVYTPSPIPGGIGISFPIFYDNAIEKLEFVGDGNFSGTGNNLNNTIIGGAGNDTLDGGQGDMEQFDRLVGGKGDDVYRIRGSEVVVENANEGIDTIEYVSNPYGYNFVVAANIENAKFIGEGGVYILGNDLNNVITTGNGNDQLSGGAGRDTLVGGKGNDAYSIDEASDVVVEGSNGGMDEVYSHAAYYLLAAEVEDLWLTDGLEVTLSYQSATGNGLANKIWGGGANNAISGGAGDDTIDGSFGDDVIAGDADNDLLTGSMGNDTLDGGSGYDVADYLGGRHDYMISKNADGTVNVTDVWANDGDDGIDLISGIEALHFRDGLVTLDSLVPVTQSPNPQPPTPQPPVVAPTTSGSDMILGLDAAEKLYGGGGNDQVSGGAGNDWVYGGIGNDQVSGGIGNDRLYGDAGKDQLTGGAGKDYFVFNSKPNKTTNIDKIVDFNVRDDSIYLENAIFKALGKAGSSTKPALLKSSFFYSGTKAHDKDDHIIHNKKTGAIYYDVDGTGSSQLVQIATVNKGLTLTYKDFYVI</sequence>
<dbReference type="Gene3D" id="2.150.10.10">
    <property type="entry name" value="Serralysin-like metalloprotease, C-terminal"/>
    <property type="match status" value="5"/>
</dbReference>
<protein>
    <recommendedName>
        <fullName evidence="10">Calcium-binding protein</fullName>
    </recommendedName>
</protein>
<organism evidence="8 9">
    <name type="scientific">Microvirga aerilata</name>
    <dbReference type="NCBI Taxonomy" id="670292"/>
    <lineage>
        <taxon>Bacteria</taxon>
        <taxon>Pseudomonadati</taxon>
        <taxon>Pseudomonadota</taxon>
        <taxon>Alphaproteobacteria</taxon>
        <taxon>Hyphomicrobiales</taxon>
        <taxon>Methylobacteriaceae</taxon>
        <taxon>Microvirga</taxon>
    </lineage>
</organism>
<keyword evidence="7" id="KW-0472">Membrane</keyword>
<dbReference type="InterPro" id="IPR001343">
    <property type="entry name" value="Hemolysn_Ca-bd"/>
</dbReference>
<dbReference type="InterPro" id="IPR003995">
    <property type="entry name" value="RTX_toxin_determinant-A"/>
</dbReference>
<dbReference type="PRINTS" id="PR01488">
    <property type="entry name" value="RTXTOXINA"/>
</dbReference>
<keyword evidence="3" id="KW-0964">Secreted</keyword>
<dbReference type="SUPFAM" id="SSF51120">
    <property type="entry name" value="beta-Roll"/>
    <property type="match status" value="3"/>
</dbReference>
<evidence type="ECO:0000256" key="2">
    <source>
        <dbReference type="ARBA" id="ARBA00004613"/>
    </source>
</evidence>
<dbReference type="PROSITE" id="PS00330">
    <property type="entry name" value="HEMOLYSIN_CALCIUM"/>
    <property type="match status" value="3"/>
</dbReference>
<dbReference type="EMBL" id="JAEQMY010000011">
    <property type="protein sequence ID" value="MBL0404237.1"/>
    <property type="molecule type" value="Genomic_DNA"/>
</dbReference>
<dbReference type="Proteomes" id="UP000605848">
    <property type="component" value="Unassembled WGS sequence"/>
</dbReference>
<evidence type="ECO:0000313" key="8">
    <source>
        <dbReference type="EMBL" id="MBL0404237.1"/>
    </source>
</evidence>
<name>A0A937CZN9_9HYPH</name>
<keyword evidence="9" id="KW-1185">Reference proteome</keyword>
<dbReference type="InterPro" id="IPR018511">
    <property type="entry name" value="Hemolysin-typ_Ca-bd_CS"/>
</dbReference>
<dbReference type="Pfam" id="PF00353">
    <property type="entry name" value="HemolysinCabind"/>
    <property type="match status" value="4"/>
</dbReference>
<evidence type="ECO:0000256" key="5">
    <source>
        <dbReference type="ARBA" id="ARBA00022737"/>
    </source>
</evidence>
<evidence type="ECO:0000256" key="4">
    <source>
        <dbReference type="ARBA" id="ARBA00022656"/>
    </source>
</evidence>
<reference evidence="8" key="1">
    <citation type="submission" date="2021-01" db="EMBL/GenBank/DDBJ databases">
        <title>Microvirga sp.</title>
        <authorList>
            <person name="Kim M.K."/>
        </authorList>
    </citation>
    <scope>NUCLEOTIDE SEQUENCE</scope>
    <source>
        <strain evidence="8">5420S-16</strain>
    </source>
</reference>
<comment type="subcellular location">
    <subcellularLocation>
        <location evidence="1">Membrane</location>
    </subcellularLocation>
    <subcellularLocation>
        <location evidence="2">Secreted</location>
    </subcellularLocation>
</comment>
<proteinExistence type="predicted"/>
<dbReference type="PANTHER" id="PTHR38340">
    <property type="entry name" value="S-LAYER PROTEIN"/>
    <property type="match status" value="1"/>
</dbReference>
<evidence type="ECO:0000256" key="7">
    <source>
        <dbReference type="ARBA" id="ARBA00023136"/>
    </source>
</evidence>
<dbReference type="AlphaFoldDB" id="A0A937CZN9"/>
<dbReference type="RefSeq" id="WP_202058717.1">
    <property type="nucleotide sequence ID" value="NZ_JAEQMY010000011.1"/>
</dbReference>
<dbReference type="PANTHER" id="PTHR38340:SF1">
    <property type="entry name" value="S-LAYER PROTEIN"/>
    <property type="match status" value="1"/>
</dbReference>
<accession>A0A937CZN9</accession>
<evidence type="ECO:0000256" key="1">
    <source>
        <dbReference type="ARBA" id="ARBA00004370"/>
    </source>
</evidence>
<dbReference type="InterPro" id="IPR050557">
    <property type="entry name" value="RTX_toxin/Mannuronan_C5-epim"/>
</dbReference>
<keyword evidence="4" id="KW-0800">Toxin</keyword>
<comment type="caution">
    <text evidence="8">The sequence shown here is derived from an EMBL/GenBank/DDBJ whole genome shotgun (WGS) entry which is preliminary data.</text>
</comment>
<dbReference type="GO" id="GO:0016020">
    <property type="term" value="C:membrane"/>
    <property type="evidence" value="ECO:0007669"/>
    <property type="project" value="UniProtKB-SubCell"/>
</dbReference>
<evidence type="ECO:0000256" key="6">
    <source>
        <dbReference type="ARBA" id="ARBA00023026"/>
    </source>
</evidence>
<keyword evidence="5" id="KW-0677">Repeat</keyword>
<keyword evidence="6" id="KW-0843">Virulence</keyword>
<dbReference type="InterPro" id="IPR011049">
    <property type="entry name" value="Serralysin-like_metalloprot_C"/>
</dbReference>
<dbReference type="GO" id="GO:0005509">
    <property type="term" value="F:calcium ion binding"/>
    <property type="evidence" value="ECO:0007669"/>
    <property type="project" value="InterPro"/>
</dbReference>
<evidence type="ECO:0000256" key="3">
    <source>
        <dbReference type="ARBA" id="ARBA00022525"/>
    </source>
</evidence>
<gene>
    <name evidence="8" type="ORF">JKG68_09685</name>
</gene>